<protein>
    <submittedName>
        <fullName evidence="1">Uncharacterized protein</fullName>
    </submittedName>
</protein>
<dbReference type="Proteomes" id="UP001517376">
    <property type="component" value="Unassembled WGS sequence"/>
</dbReference>
<comment type="caution">
    <text evidence="1">The sequence shown here is derived from an EMBL/GenBank/DDBJ whole genome shotgun (WGS) entry which is preliminary data.</text>
</comment>
<proteinExistence type="predicted"/>
<organism evidence="1 2">
    <name type="scientific">Paragemmobacter ruber</name>
    <dbReference type="NCBI Taxonomy" id="1985673"/>
    <lineage>
        <taxon>Bacteria</taxon>
        <taxon>Pseudomonadati</taxon>
        <taxon>Pseudomonadota</taxon>
        <taxon>Alphaproteobacteria</taxon>
        <taxon>Rhodobacterales</taxon>
        <taxon>Paracoccaceae</taxon>
        <taxon>Paragemmobacter</taxon>
    </lineage>
</organism>
<evidence type="ECO:0000313" key="2">
    <source>
        <dbReference type="Proteomes" id="UP001517376"/>
    </source>
</evidence>
<dbReference type="EMBL" id="JAAATW010000003">
    <property type="protein sequence ID" value="NBE08731.1"/>
    <property type="molecule type" value="Genomic_DNA"/>
</dbReference>
<dbReference type="RefSeq" id="WP_161767775.1">
    <property type="nucleotide sequence ID" value="NZ_JAAATW010000003.1"/>
</dbReference>
<keyword evidence="2" id="KW-1185">Reference proteome</keyword>
<sequence length="46" mass="5505">MQRSFIARWRRTVAAWCEMIEGATVLHRSEIVRLFPAGEIWTERLM</sequence>
<accession>A0ABW9Y818</accession>
<name>A0ABW9Y818_9RHOB</name>
<evidence type="ECO:0000313" key="1">
    <source>
        <dbReference type="EMBL" id="NBE08731.1"/>
    </source>
</evidence>
<gene>
    <name evidence="1" type="ORF">GU920_14415</name>
</gene>
<reference evidence="2" key="1">
    <citation type="submission" date="2020-01" db="EMBL/GenBank/DDBJ databases">
        <title>Sphingomonas sp. strain CSW-10.</title>
        <authorList>
            <person name="Chen W.-M."/>
        </authorList>
    </citation>
    <scope>NUCLEOTIDE SEQUENCE [LARGE SCALE GENOMIC DNA]</scope>
    <source>
        <strain evidence="2">CCP-1</strain>
    </source>
</reference>